<proteinExistence type="predicted"/>
<dbReference type="EMBL" id="JTAK01000009">
    <property type="protein sequence ID" value="KHO63571.1"/>
    <property type="molecule type" value="Genomic_DNA"/>
</dbReference>
<dbReference type="OrthoDB" id="9135395at2"/>
<dbReference type="Proteomes" id="UP000030980">
    <property type="component" value="Unassembled WGS sequence"/>
</dbReference>
<organism evidence="1 2">
    <name type="scientific">Pseudomonas flexibilis</name>
    <dbReference type="NCBI Taxonomy" id="706570"/>
    <lineage>
        <taxon>Bacteria</taxon>
        <taxon>Pseudomonadati</taxon>
        <taxon>Pseudomonadota</taxon>
        <taxon>Gammaproteobacteria</taxon>
        <taxon>Pseudomonadales</taxon>
        <taxon>Pseudomonadaceae</taxon>
        <taxon>Pseudomonas</taxon>
    </lineage>
</organism>
<protein>
    <submittedName>
        <fullName evidence="1">Uncharacterized protein</fullName>
    </submittedName>
</protein>
<gene>
    <name evidence="1" type="ORF">PT85_16610</name>
</gene>
<dbReference type="AlphaFoldDB" id="A0A0B3BR84"/>
<comment type="caution">
    <text evidence="1">The sequence shown here is derived from an EMBL/GenBank/DDBJ whole genome shotgun (WGS) entry which is preliminary data.</text>
</comment>
<keyword evidence="2" id="KW-1185">Reference proteome</keyword>
<evidence type="ECO:0000313" key="1">
    <source>
        <dbReference type="EMBL" id="KHO63571.1"/>
    </source>
</evidence>
<sequence length="68" mass="7716">MPIKPTPLAFDCTICGWRKTTAPNSDVIASDDFFTCCSECGNRDLVVREASPWAAWLTRLRKKWTTHV</sequence>
<reference evidence="1 2" key="1">
    <citation type="submission" date="2014-11" db="EMBL/GenBank/DDBJ databases">
        <title>Genome sequence of Pseudomonas tuomuerensis JCM 14085.</title>
        <authorList>
            <person name="Shin S.-K."/>
            <person name="Yi H."/>
        </authorList>
    </citation>
    <scope>NUCLEOTIDE SEQUENCE [LARGE SCALE GENOMIC DNA]</scope>
    <source>
        <strain evidence="1 2">JCM 14085</strain>
    </source>
</reference>
<accession>A0A0B3BR84</accession>
<name>A0A0B3BR84_9PSED</name>
<evidence type="ECO:0000313" key="2">
    <source>
        <dbReference type="Proteomes" id="UP000030980"/>
    </source>
</evidence>
<dbReference type="RefSeq" id="WP_039607277.1">
    <property type="nucleotide sequence ID" value="NZ_FMUP01000010.1"/>
</dbReference>